<dbReference type="EMBL" id="JPMI01000156">
    <property type="protein sequence ID" value="KFA91176.1"/>
    <property type="molecule type" value="Genomic_DNA"/>
</dbReference>
<reference evidence="3 4" key="1">
    <citation type="submission" date="2014-07" db="EMBL/GenBank/DDBJ databases">
        <title>Draft Genome Sequence of Gephyronic Acid Producer, Cystobacter violaceus Strain Cb vi76.</title>
        <authorList>
            <person name="Stevens D.C."/>
            <person name="Young J."/>
            <person name="Carmichael R."/>
            <person name="Tan J."/>
            <person name="Taylor R.E."/>
        </authorList>
    </citation>
    <scope>NUCLEOTIDE SEQUENCE [LARGE SCALE GENOMIC DNA]</scope>
    <source>
        <strain evidence="3 4">Cb vi76</strain>
    </source>
</reference>
<evidence type="ECO:0000313" key="3">
    <source>
        <dbReference type="EMBL" id="KFA91176.1"/>
    </source>
</evidence>
<accession>A0A084SRU1</accession>
<comment type="caution">
    <text evidence="3">The sequence shown here is derived from an EMBL/GenBank/DDBJ whole genome shotgun (WGS) entry which is preliminary data.</text>
</comment>
<feature type="chain" id="PRO_5001781677" description="PEGA domain-containing protein" evidence="2">
    <location>
        <begin position="18"/>
        <end position="314"/>
    </location>
</feature>
<proteinExistence type="predicted"/>
<name>A0A084SRU1_9BACT</name>
<evidence type="ECO:0000256" key="1">
    <source>
        <dbReference type="SAM" id="Phobius"/>
    </source>
</evidence>
<feature type="signal peptide" evidence="2">
    <location>
        <begin position="1"/>
        <end position="17"/>
    </location>
</feature>
<protein>
    <recommendedName>
        <fullName evidence="5">PEGA domain-containing protein</fullName>
    </recommendedName>
</protein>
<gene>
    <name evidence="3" type="ORF">Q664_23485</name>
</gene>
<evidence type="ECO:0000313" key="4">
    <source>
        <dbReference type="Proteomes" id="UP000028547"/>
    </source>
</evidence>
<evidence type="ECO:0000256" key="2">
    <source>
        <dbReference type="SAM" id="SignalP"/>
    </source>
</evidence>
<feature type="transmembrane region" description="Helical" evidence="1">
    <location>
        <begin position="227"/>
        <end position="248"/>
    </location>
</feature>
<feature type="transmembrane region" description="Helical" evidence="1">
    <location>
        <begin position="288"/>
        <end position="306"/>
    </location>
</feature>
<keyword evidence="2" id="KW-0732">Signal</keyword>
<evidence type="ECO:0008006" key="5">
    <source>
        <dbReference type="Google" id="ProtNLM"/>
    </source>
</evidence>
<keyword evidence="1" id="KW-1133">Transmembrane helix</keyword>
<keyword evidence="1" id="KW-0812">Transmembrane</keyword>
<keyword evidence="1" id="KW-0472">Membrane</keyword>
<dbReference type="AlphaFoldDB" id="A0A084SRU1"/>
<sequence length="314" mass="32341">MKRTLLLFLLVSLPSAAAERLAVRLQHGGALGAAESQRVLGLTEDVARELTGLDVTQAPEGLLSGRCGAQDACLRAVAAEVKTEHVLVVGVMPKRQGTLDVDVAWVDTVRGSIARRAVAAVPPAALAKELRPVVAGLVPAFARKGWGGVVAPGTARLRVDGRMTEPGEVVALTAGPHEVDLLLPSGEASLTRERIAEGVLLHLEARPDFVPQPGESRAPRGKGLRTASYVTFSVGALAVAGSLVAGGLSRGALRGVAPCAGYPRTCTSFPEASPVYERAGRYARTGNVLLGAGAGLIAVGAGLFVFDLVSSQSE</sequence>
<dbReference type="Proteomes" id="UP000028547">
    <property type="component" value="Unassembled WGS sequence"/>
</dbReference>
<organism evidence="3 4">
    <name type="scientific">Archangium violaceum Cb vi76</name>
    <dbReference type="NCBI Taxonomy" id="1406225"/>
    <lineage>
        <taxon>Bacteria</taxon>
        <taxon>Pseudomonadati</taxon>
        <taxon>Myxococcota</taxon>
        <taxon>Myxococcia</taxon>
        <taxon>Myxococcales</taxon>
        <taxon>Cystobacterineae</taxon>
        <taxon>Archangiaceae</taxon>
        <taxon>Archangium</taxon>
    </lineage>
</organism>
<dbReference type="RefSeq" id="WP_043399447.1">
    <property type="nucleotide sequence ID" value="NZ_JPMI01000156.1"/>
</dbReference>